<feature type="transmembrane region" description="Helical" evidence="10">
    <location>
        <begin position="323"/>
        <end position="343"/>
    </location>
</feature>
<feature type="transmembrane region" description="Helical" evidence="10">
    <location>
        <begin position="222"/>
        <end position="242"/>
    </location>
</feature>
<evidence type="ECO:0000256" key="8">
    <source>
        <dbReference type="ARBA" id="ARBA00022989"/>
    </source>
</evidence>
<feature type="transmembrane region" description="Helical" evidence="10">
    <location>
        <begin position="95"/>
        <end position="118"/>
    </location>
</feature>
<evidence type="ECO:0000256" key="7">
    <source>
        <dbReference type="ARBA" id="ARBA00022970"/>
    </source>
</evidence>
<dbReference type="EMBL" id="JACHGN010000002">
    <property type="protein sequence ID" value="MBB5131407.1"/>
    <property type="molecule type" value="Genomic_DNA"/>
</dbReference>
<dbReference type="GO" id="GO:0016887">
    <property type="term" value="F:ATP hydrolysis activity"/>
    <property type="evidence" value="ECO:0007669"/>
    <property type="project" value="InterPro"/>
</dbReference>
<dbReference type="InterPro" id="IPR011701">
    <property type="entry name" value="MFS"/>
</dbReference>
<protein>
    <submittedName>
        <fullName evidence="13">ABC-type branched-subunit amino acid transport system ATPase component/predicted MFS family arabinose efflux permease</fullName>
    </submittedName>
</protein>
<dbReference type="InterPro" id="IPR052156">
    <property type="entry name" value="BCAA_Transport_ATP-bd_LivF"/>
</dbReference>
<feature type="transmembrane region" description="Helical" evidence="10">
    <location>
        <begin position="130"/>
        <end position="150"/>
    </location>
</feature>
<evidence type="ECO:0000259" key="11">
    <source>
        <dbReference type="PROSITE" id="PS50850"/>
    </source>
</evidence>
<accession>A0A840P2E6</accession>
<proteinExistence type="inferred from homology"/>
<dbReference type="PANTHER" id="PTHR43820:SF4">
    <property type="entry name" value="HIGH-AFFINITY BRANCHED-CHAIN AMINO ACID TRANSPORT ATP-BINDING PROTEIN LIVF"/>
    <property type="match status" value="1"/>
</dbReference>
<comment type="subcellular location">
    <subcellularLocation>
        <location evidence="1">Cell membrane</location>
        <topology evidence="1">Multi-pass membrane protein</topology>
    </subcellularLocation>
</comment>
<dbReference type="InterPro" id="IPR027417">
    <property type="entry name" value="P-loop_NTPase"/>
</dbReference>
<keyword evidence="3" id="KW-0813">Transport</keyword>
<keyword evidence="8 10" id="KW-1133">Transmembrane helix</keyword>
<evidence type="ECO:0000313" key="14">
    <source>
        <dbReference type="Proteomes" id="UP000578449"/>
    </source>
</evidence>
<keyword evidence="5" id="KW-0547">Nucleotide-binding</keyword>
<dbReference type="Gene3D" id="1.20.1250.20">
    <property type="entry name" value="MFS general substrate transporter like domains"/>
    <property type="match status" value="2"/>
</dbReference>
<gene>
    <name evidence="13" type="ORF">HNP84_001113</name>
</gene>
<feature type="transmembrane region" description="Helical" evidence="10">
    <location>
        <begin position="355"/>
        <end position="376"/>
    </location>
</feature>
<evidence type="ECO:0000256" key="3">
    <source>
        <dbReference type="ARBA" id="ARBA00022448"/>
    </source>
</evidence>
<feature type="transmembrane region" description="Helical" evidence="10">
    <location>
        <begin position="382"/>
        <end position="407"/>
    </location>
</feature>
<dbReference type="GO" id="GO:0015807">
    <property type="term" value="P:L-amino acid transport"/>
    <property type="evidence" value="ECO:0007669"/>
    <property type="project" value="TreeGrafter"/>
</dbReference>
<dbReference type="AlphaFoldDB" id="A0A840P2E6"/>
<dbReference type="InterPro" id="IPR003439">
    <property type="entry name" value="ABC_transporter-like_ATP-bd"/>
</dbReference>
<dbReference type="Gene3D" id="3.40.50.300">
    <property type="entry name" value="P-loop containing nucleotide triphosphate hydrolases"/>
    <property type="match status" value="1"/>
</dbReference>
<dbReference type="InterPro" id="IPR003593">
    <property type="entry name" value="AAA+_ATPase"/>
</dbReference>
<dbReference type="PROSITE" id="PS50893">
    <property type="entry name" value="ABC_TRANSPORTER_2"/>
    <property type="match status" value="1"/>
</dbReference>
<dbReference type="SUPFAM" id="SSF103473">
    <property type="entry name" value="MFS general substrate transporter"/>
    <property type="match status" value="1"/>
</dbReference>
<keyword evidence="6" id="KW-0067">ATP-binding</keyword>
<evidence type="ECO:0000256" key="4">
    <source>
        <dbReference type="ARBA" id="ARBA00022692"/>
    </source>
</evidence>
<evidence type="ECO:0000256" key="10">
    <source>
        <dbReference type="SAM" id="Phobius"/>
    </source>
</evidence>
<dbReference type="GO" id="GO:0005886">
    <property type="term" value="C:plasma membrane"/>
    <property type="evidence" value="ECO:0007669"/>
    <property type="project" value="UniProtKB-SubCell"/>
</dbReference>
<feature type="transmembrane region" description="Helical" evidence="10">
    <location>
        <begin position="414"/>
        <end position="439"/>
    </location>
</feature>
<dbReference type="CDD" id="cd03224">
    <property type="entry name" value="ABC_TM1139_LivF_branched"/>
    <property type="match status" value="1"/>
</dbReference>
<organism evidence="13 14">
    <name type="scientific">Thermocatellispora tengchongensis</name>
    <dbReference type="NCBI Taxonomy" id="1073253"/>
    <lineage>
        <taxon>Bacteria</taxon>
        <taxon>Bacillati</taxon>
        <taxon>Actinomycetota</taxon>
        <taxon>Actinomycetes</taxon>
        <taxon>Streptosporangiales</taxon>
        <taxon>Streptosporangiaceae</taxon>
        <taxon>Thermocatellispora</taxon>
    </lineage>
</organism>
<dbReference type="RefSeq" id="WP_185048241.1">
    <property type="nucleotide sequence ID" value="NZ_JACHGN010000002.1"/>
</dbReference>
<feature type="transmembrane region" description="Helical" evidence="10">
    <location>
        <begin position="286"/>
        <end position="311"/>
    </location>
</feature>
<dbReference type="SMART" id="SM00382">
    <property type="entry name" value="AAA"/>
    <property type="match status" value="1"/>
</dbReference>
<feature type="transmembrane region" description="Helical" evidence="10">
    <location>
        <begin position="445"/>
        <end position="465"/>
    </location>
</feature>
<keyword evidence="9 10" id="KW-0472">Membrane</keyword>
<evidence type="ECO:0000313" key="13">
    <source>
        <dbReference type="EMBL" id="MBB5131407.1"/>
    </source>
</evidence>
<dbReference type="GO" id="GO:0005524">
    <property type="term" value="F:ATP binding"/>
    <property type="evidence" value="ECO:0007669"/>
    <property type="project" value="UniProtKB-KW"/>
</dbReference>
<reference evidence="13 14" key="1">
    <citation type="submission" date="2020-08" db="EMBL/GenBank/DDBJ databases">
        <title>Genomic Encyclopedia of Type Strains, Phase IV (KMG-IV): sequencing the most valuable type-strain genomes for metagenomic binning, comparative biology and taxonomic classification.</title>
        <authorList>
            <person name="Goeker M."/>
        </authorList>
    </citation>
    <scope>NUCLEOTIDE SEQUENCE [LARGE SCALE GENOMIC DNA]</scope>
    <source>
        <strain evidence="13 14">DSM 45615</strain>
    </source>
</reference>
<dbReference type="Proteomes" id="UP000578449">
    <property type="component" value="Unassembled WGS sequence"/>
</dbReference>
<evidence type="ECO:0000256" key="1">
    <source>
        <dbReference type="ARBA" id="ARBA00004651"/>
    </source>
</evidence>
<dbReference type="GO" id="GO:0015658">
    <property type="term" value="F:branched-chain amino acid transmembrane transporter activity"/>
    <property type="evidence" value="ECO:0007669"/>
    <property type="project" value="TreeGrafter"/>
</dbReference>
<keyword evidence="4 10" id="KW-0812">Transmembrane</keyword>
<evidence type="ECO:0000256" key="6">
    <source>
        <dbReference type="ARBA" id="ARBA00022840"/>
    </source>
</evidence>
<name>A0A840P2E6_9ACTN</name>
<comment type="similarity">
    <text evidence="2">Belongs to the ABC transporter superfamily.</text>
</comment>
<dbReference type="InterPro" id="IPR017871">
    <property type="entry name" value="ABC_transporter-like_CS"/>
</dbReference>
<dbReference type="Pfam" id="PF00005">
    <property type="entry name" value="ABC_tran"/>
    <property type="match status" value="1"/>
</dbReference>
<comment type="caution">
    <text evidence="13">The sequence shown here is derived from an EMBL/GenBank/DDBJ whole genome shotgun (WGS) entry which is preliminary data.</text>
</comment>
<dbReference type="PROSITE" id="PS50850">
    <property type="entry name" value="MFS"/>
    <property type="match status" value="1"/>
</dbReference>
<dbReference type="PANTHER" id="PTHR43820">
    <property type="entry name" value="HIGH-AFFINITY BRANCHED-CHAIN AMINO ACID TRANSPORT ATP-BINDING PROTEIN LIVF"/>
    <property type="match status" value="1"/>
</dbReference>
<keyword evidence="7" id="KW-0029">Amino-acid transport</keyword>
<dbReference type="PROSITE" id="PS00211">
    <property type="entry name" value="ABC_TRANSPORTER_1"/>
    <property type="match status" value="1"/>
</dbReference>
<feature type="domain" description="ABC transporter" evidence="12">
    <location>
        <begin position="501"/>
        <end position="734"/>
    </location>
</feature>
<evidence type="ECO:0000256" key="5">
    <source>
        <dbReference type="ARBA" id="ARBA00022741"/>
    </source>
</evidence>
<feature type="transmembrane region" description="Helical" evidence="10">
    <location>
        <begin position="197"/>
        <end position="216"/>
    </location>
</feature>
<feature type="domain" description="Major facilitator superfamily (MFS) profile" evidence="11">
    <location>
        <begin position="66"/>
        <end position="468"/>
    </location>
</feature>
<sequence length="738" mass="76666">MTEEDRGVSGDPRSLASAVLAGQTLDGPHDPGTEDGALRDAETALKAAPAPEMTFKQVVSIGGRGTIGLLFGLAVLDSIDNAMFTVFAPDIRESLGIGSSAVAVVGALAGVMVSLGAVPLGSLGDRFRRTFIAGICTLGWAVAAVFLGFVQALWQLVVVRIVAGLGKANEGPIQGSILTDTYPPAGRGRVFGLHRSGLPLGIALGPVLAAVVAVIVPGDHDAWRWAFGALAVPGVLLALGVLRLPEPVRGRFEQEALLGGELPPDPHALPVTLAAAFARLKKIRTFYSVMVALGAFGLCVTTIPIYLSLILEDHFGQSVEARGVIGAMTAIGGLAGAALGGTYSDRLFRRSPAACLYMGSGALAALGIGFGIQAYAPNLATYVVVGMVTSGILFFGLVPLTLVVAAVTPAEFRATAFAVVGLYLALVGGLGGALVTGLAEESWGARTAIAVVAPAASILAGLVLASSAGHLPRDIARAAADLLEERNERLRLARGDEAPLLQVSRLDFSYGPVQVLFDVSLEVRKGETLALLGTNGAGKSTLLRVISGLEYADRGAVRVSGRTVTYADPATRVRLGIVQVPGGRSVYPNLSVSENLLIGGYTLLGDSRDLEERAREVLDRFPILRQRLDQPAGTLSGGEQQMLGLATAMLLRPEILLIDELSLGLSPVMVQEVLSIVEGLKADGVTMVIVEQSVKIALSIADRAVFMEKGQVRFEGPAQELAHRDDLVRAVFLGTGGA</sequence>
<dbReference type="Pfam" id="PF07690">
    <property type="entry name" value="MFS_1"/>
    <property type="match status" value="1"/>
</dbReference>
<keyword evidence="14" id="KW-1185">Reference proteome</keyword>
<evidence type="ECO:0000256" key="2">
    <source>
        <dbReference type="ARBA" id="ARBA00005417"/>
    </source>
</evidence>
<evidence type="ECO:0000259" key="12">
    <source>
        <dbReference type="PROSITE" id="PS50893"/>
    </source>
</evidence>
<dbReference type="InterPro" id="IPR036259">
    <property type="entry name" value="MFS_trans_sf"/>
</dbReference>
<dbReference type="SUPFAM" id="SSF52540">
    <property type="entry name" value="P-loop containing nucleoside triphosphate hydrolases"/>
    <property type="match status" value="1"/>
</dbReference>
<evidence type="ECO:0000256" key="9">
    <source>
        <dbReference type="ARBA" id="ARBA00023136"/>
    </source>
</evidence>
<dbReference type="InterPro" id="IPR020846">
    <property type="entry name" value="MFS_dom"/>
</dbReference>